<reference evidence="3" key="1">
    <citation type="submission" date="2018-11" db="EMBL/GenBank/DDBJ databases">
        <title>Chitinophaga lutea sp.nov., isolate from arsenic contaminated soil.</title>
        <authorList>
            <person name="Zong Y."/>
        </authorList>
    </citation>
    <scope>NUCLEOTIDE SEQUENCE [LARGE SCALE GENOMIC DNA]</scope>
    <source>
        <strain evidence="3">YLT18</strain>
    </source>
</reference>
<dbReference type="Proteomes" id="UP000279089">
    <property type="component" value="Unassembled WGS sequence"/>
</dbReference>
<dbReference type="InterPro" id="IPR005094">
    <property type="entry name" value="Endonuclease_MobA/VirD2"/>
</dbReference>
<gene>
    <name evidence="2" type="ORF">EG028_11780</name>
</gene>
<comment type="caution">
    <text evidence="2">The sequence shown here is derived from an EMBL/GenBank/DDBJ whole genome shotgun (WGS) entry which is preliminary data.</text>
</comment>
<sequence>MIGKIIIGKGFKGCISYCLSPKKGEGERADVLHYNNCYGSKTELIRQFEEVRGLNPKLGKPVMHVILSLSPEDKPSPSSMESIAQHCADDLGFSDCQYLVVSHNDTRHQHIHIIVNRVRYDGKTLSDSNNYKKIAQFCRKAEQRFELKKVLMPRRFLPPVIQLLPRKDTRKENLKADIKATLVRANDFTAFLSLMENKGYKVEKSRGIAFIDTKNVRIKGSEVGYSLSTIQQTLDWMHRKQRIIQPVPRRRGMRM</sequence>
<organism evidence="2 3">
    <name type="scientific">Chitinophaga barathri</name>
    <dbReference type="NCBI Taxonomy" id="1647451"/>
    <lineage>
        <taxon>Bacteria</taxon>
        <taxon>Pseudomonadati</taxon>
        <taxon>Bacteroidota</taxon>
        <taxon>Chitinophagia</taxon>
        <taxon>Chitinophagales</taxon>
        <taxon>Chitinophagaceae</taxon>
        <taxon>Chitinophaga</taxon>
    </lineage>
</organism>
<dbReference type="Pfam" id="PF03432">
    <property type="entry name" value="Relaxase"/>
    <property type="match status" value="1"/>
</dbReference>
<evidence type="ECO:0000259" key="1">
    <source>
        <dbReference type="Pfam" id="PF03432"/>
    </source>
</evidence>
<feature type="domain" description="MobA/VirD2-like nuclease" evidence="1">
    <location>
        <begin position="17"/>
        <end position="147"/>
    </location>
</feature>
<name>A0A3N4MB59_9BACT</name>
<dbReference type="OrthoDB" id="915634at2"/>
<dbReference type="AlphaFoldDB" id="A0A3N4MB59"/>
<evidence type="ECO:0000313" key="3">
    <source>
        <dbReference type="Proteomes" id="UP000279089"/>
    </source>
</evidence>
<dbReference type="EMBL" id="RMBX01000006">
    <property type="protein sequence ID" value="RPD40708.1"/>
    <property type="molecule type" value="Genomic_DNA"/>
</dbReference>
<dbReference type="RefSeq" id="WP_120516981.1">
    <property type="nucleotide sequence ID" value="NZ_QXZY01000007.1"/>
</dbReference>
<protein>
    <submittedName>
        <fullName evidence="2">Relaxase</fullName>
    </submittedName>
</protein>
<accession>A0A3N4MB59</accession>
<proteinExistence type="predicted"/>
<keyword evidence="3" id="KW-1185">Reference proteome</keyword>
<evidence type="ECO:0000313" key="2">
    <source>
        <dbReference type="EMBL" id="RPD40708.1"/>
    </source>
</evidence>